<comment type="caution">
    <text evidence="1">The sequence shown here is derived from an EMBL/GenBank/DDBJ whole genome shotgun (WGS) entry which is preliminary data.</text>
</comment>
<evidence type="ECO:0000313" key="2">
    <source>
        <dbReference type="Proteomes" id="UP000697107"/>
    </source>
</evidence>
<dbReference type="Proteomes" id="UP000697107">
    <property type="component" value="Unassembled WGS sequence"/>
</dbReference>
<evidence type="ECO:0000313" key="1">
    <source>
        <dbReference type="EMBL" id="KAG2953842.1"/>
    </source>
</evidence>
<dbReference type="AlphaFoldDB" id="A0A8T1EMK8"/>
<gene>
    <name evidence="1" type="ORF">PC118_g24914</name>
</gene>
<reference evidence="1" key="1">
    <citation type="submission" date="2018-10" db="EMBL/GenBank/DDBJ databases">
        <title>Effector identification in a new, highly contiguous assembly of the strawberry crown rot pathogen Phytophthora cactorum.</title>
        <authorList>
            <person name="Armitage A.D."/>
            <person name="Nellist C.F."/>
            <person name="Bates H."/>
            <person name="Vickerstaff R.J."/>
            <person name="Harrison R.J."/>
        </authorList>
    </citation>
    <scope>NUCLEOTIDE SEQUENCE</scope>
    <source>
        <strain evidence="1">P415</strain>
    </source>
</reference>
<dbReference type="VEuPathDB" id="FungiDB:PC110_g19464"/>
<accession>A0A8T1EMK8</accession>
<name>A0A8T1EMK8_9STRA</name>
<organism evidence="1 2">
    <name type="scientific">Phytophthora cactorum</name>
    <dbReference type="NCBI Taxonomy" id="29920"/>
    <lineage>
        <taxon>Eukaryota</taxon>
        <taxon>Sar</taxon>
        <taxon>Stramenopiles</taxon>
        <taxon>Oomycota</taxon>
        <taxon>Peronosporomycetes</taxon>
        <taxon>Peronosporales</taxon>
        <taxon>Peronosporaceae</taxon>
        <taxon>Phytophthora</taxon>
    </lineage>
</organism>
<proteinExistence type="predicted"/>
<protein>
    <submittedName>
        <fullName evidence="1">Uncharacterized protein</fullName>
    </submittedName>
</protein>
<sequence length="233" mass="27023">MKKELLERVLCTCWWWLRRTVLTKRKRYVHSKLNSTQGRELLEDLNIKVDLVRTVPYAAREETQIDAFKWESVSDECGQEIALTEEQQRERYRAYVEDNISDELIEKQLCVIGVEKGENILTVQVRGRDIELKGRTDLLILSDIVKDNPSDVRYLPEVKLLIEVKRAVIPSSDFQALSELIALDLLVDDPVMALLTDLNGVWLFFWVSEKENDSARIHKATIQKPGFHASKNL</sequence>
<dbReference type="EMBL" id="RCML01003605">
    <property type="protein sequence ID" value="KAG2953842.1"/>
    <property type="molecule type" value="Genomic_DNA"/>
</dbReference>